<evidence type="ECO:0000313" key="1">
    <source>
        <dbReference type="EMBL" id="JAD66604.1"/>
    </source>
</evidence>
<reference evidence="1" key="2">
    <citation type="journal article" date="2015" name="Data Brief">
        <title>Shoot transcriptome of the giant reed, Arundo donax.</title>
        <authorList>
            <person name="Barrero R.A."/>
            <person name="Guerrero F.D."/>
            <person name="Moolhuijzen P."/>
            <person name="Goolsby J.A."/>
            <person name="Tidwell J."/>
            <person name="Bellgard S.E."/>
            <person name="Bellgard M.I."/>
        </authorList>
    </citation>
    <scope>NUCLEOTIDE SEQUENCE</scope>
    <source>
        <tissue evidence="1">Shoot tissue taken approximately 20 cm above the soil surface</tissue>
    </source>
</reference>
<organism evidence="1">
    <name type="scientific">Arundo donax</name>
    <name type="common">Giant reed</name>
    <name type="synonym">Donax arundinaceus</name>
    <dbReference type="NCBI Taxonomy" id="35708"/>
    <lineage>
        <taxon>Eukaryota</taxon>
        <taxon>Viridiplantae</taxon>
        <taxon>Streptophyta</taxon>
        <taxon>Embryophyta</taxon>
        <taxon>Tracheophyta</taxon>
        <taxon>Spermatophyta</taxon>
        <taxon>Magnoliopsida</taxon>
        <taxon>Liliopsida</taxon>
        <taxon>Poales</taxon>
        <taxon>Poaceae</taxon>
        <taxon>PACMAD clade</taxon>
        <taxon>Arundinoideae</taxon>
        <taxon>Arundineae</taxon>
        <taxon>Arundo</taxon>
    </lineage>
</organism>
<proteinExistence type="predicted"/>
<protein>
    <submittedName>
        <fullName evidence="1">Uncharacterized protein</fullName>
    </submittedName>
</protein>
<name>A0A0A9BRM4_ARUDO</name>
<reference evidence="1" key="1">
    <citation type="submission" date="2014-09" db="EMBL/GenBank/DDBJ databases">
        <authorList>
            <person name="Magalhaes I.L.F."/>
            <person name="Oliveira U."/>
            <person name="Santos F.R."/>
            <person name="Vidigal T.H.D.A."/>
            <person name="Brescovit A.D."/>
            <person name="Santos A.J."/>
        </authorList>
    </citation>
    <scope>NUCLEOTIDE SEQUENCE</scope>
    <source>
        <tissue evidence="1">Shoot tissue taken approximately 20 cm above the soil surface</tissue>
    </source>
</reference>
<accession>A0A0A9BRM4</accession>
<dbReference type="AlphaFoldDB" id="A0A0A9BRM4"/>
<sequence length="59" mass="6514">MAWPELTSAPDGSKLDCYQLPSDMLFIQSLAAGRKLRAFAYRRAHPRHSSSSSSLAVHP</sequence>
<dbReference type="EMBL" id="GBRH01231291">
    <property type="protein sequence ID" value="JAD66604.1"/>
    <property type="molecule type" value="Transcribed_RNA"/>
</dbReference>